<keyword evidence="8" id="KW-1185">Reference proteome</keyword>
<dbReference type="OrthoDB" id="408933at2759"/>
<sequence>MALNLGLFLKSKQTCFFSLRCIQTSAVRYEDPFYQARYKRIARFTVPNKSSAWDPKHIPKHLFDDYYNYPIHRCPLGIKHAGFWFRDKFHYVKEMEPELIVPDLTDCKLKPYVSYRTPDIHQSEFTAKALFSKVYGPKIVDEYMEGKRPEVEVTNEEIRNARLKARQCCSDMFQATAKEMFEKDDCEQLSQYVPLYDDKYKLAN</sequence>
<evidence type="ECO:0000313" key="8">
    <source>
        <dbReference type="Proteomes" id="UP000288716"/>
    </source>
</evidence>
<dbReference type="GO" id="GO:0005762">
    <property type="term" value="C:mitochondrial large ribosomal subunit"/>
    <property type="evidence" value="ECO:0007669"/>
    <property type="project" value="InterPro"/>
</dbReference>
<keyword evidence="4 7" id="KW-0689">Ribosomal protein</keyword>
<protein>
    <submittedName>
        <fullName evidence="7">39S ribosomal protein L41-like protein</fullName>
    </submittedName>
</protein>
<proteinExistence type="inferred from homology"/>
<keyword evidence="3" id="KW-0809">Transit peptide</keyword>
<dbReference type="InterPro" id="IPR019189">
    <property type="entry name" value="Ribosomal_mL41"/>
</dbReference>
<evidence type="ECO:0000256" key="2">
    <source>
        <dbReference type="ARBA" id="ARBA00010152"/>
    </source>
</evidence>
<comment type="caution">
    <text evidence="7">The sequence shown here is derived from an EMBL/GenBank/DDBJ whole genome shotgun (WGS) entry which is preliminary data.</text>
</comment>
<comment type="similarity">
    <text evidence="2">Belongs to the mitochondrion-specific ribosomal protein mL41 family.</text>
</comment>
<organism evidence="7 8">
    <name type="scientific">Leptotrombidium deliense</name>
    <dbReference type="NCBI Taxonomy" id="299467"/>
    <lineage>
        <taxon>Eukaryota</taxon>
        <taxon>Metazoa</taxon>
        <taxon>Ecdysozoa</taxon>
        <taxon>Arthropoda</taxon>
        <taxon>Chelicerata</taxon>
        <taxon>Arachnida</taxon>
        <taxon>Acari</taxon>
        <taxon>Acariformes</taxon>
        <taxon>Trombidiformes</taxon>
        <taxon>Prostigmata</taxon>
        <taxon>Anystina</taxon>
        <taxon>Parasitengona</taxon>
        <taxon>Trombiculoidea</taxon>
        <taxon>Trombiculidae</taxon>
        <taxon>Leptotrombidium</taxon>
    </lineage>
</organism>
<dbReference type="GO" id="GO:0006412">
    <property type="term" value="P:translation"/>
    <property type="evidence" value="ECO:0007669"/>
    <property type="project" value="TreeGrafter"/>
</dbReference>
<name>A0A443SWU7_9ACAR</name>
<evidence type="ECO:0000256" key="3">
    <source>
        <dbReference type="ARBA" id="ARBA00022946"/>
    </source>
</evidence>
<comment type="subcellular location">
    <subcellularLocation>
        <location evidence="1">Mitochondrion</location>
    </subcellularLocation>
</comment>
<dbReference type="EMBL" id="NCKV01000008">
    <property type="protein sequence ID" value="RWS31976.1"/>
    <property type="molecule type" value="Genomic_DNA"/>
</dbReference>
<reference evidence="7 8" key="1">
    <citation type="journal article" date="2018" name="Gigascience">
        <title>Genomes of trombidid mites reveal novel predicted allergens and laterally-transferred genes associated with secondary metabolism.</title>
        <authorList>
            <person name="Dong X."/>
            <person name="Chaisiri K."/>
            <person name="Xia D."/>
            <person name="Armstrong S.D."/>
            <person name="Fang Y."/>
            <person name="Donnelly M.J."/>
            <person name="Kadowaki T."/>
            <person name="McGarry J.W."/>
            <person name="Darby A.C."/>
            <person name="Makepeace B.L."/>
        </authorList>
    </citation>
    <scope>NUCLEOTIDE SEQUENCE [LARGE SCALE GENOMIC DNA]</scope>
    <source>
        <strain evidence="7">UoL-UT</strain>
    </source>
</reference>
<gene>
    <name evidence="7" type="ORF">B4U80_04833</name>
</gene>
<keyword evidence="5" id="KW-0496">Mitochondrion</keyword>
<dbReference type="STRING" id="299467.A0A443SWU7"/>
<dbReference type="VEuPathDB" id="VectorBase:LDEU000060"/>
<dbReference type="PANTHER" id="PTHR21338">
    <property type="entry name" value="MITOCHONDRIAL RIBOSOMAL PROTEIN L41"/>
    <property type="match status" value="1"/>
</dbReference>
<dbReference type="Proteomes" id="UP000288716">
    <property type="component" value="Unassembled WGS sequence"/>
</dbReference>
<accession>A0A443SWU7</accession>
<dbReference type="Pfam" id="PF09809">
    <property type="entry name" value="MRP-L27"/>
    <property type="match status" value="1"/>
</dbReference>
<dbReference type="AlphaFoldDB" id="A0A443SWU7"/>
<dbReference type="PANTHER" id="PTHR21338:SF0">
    <property type="entry name" value="LARGE RIBOSOMAL SUBUNIT PROTEIN ML41"/>
    <property type="match status" value="1"/>
</dbReference>
<evidence type="ECO:0000256" key="5">
    <source>
        <dbReference type="ARBA" id="ARBA00023128"/>
    </source>
</evidence>
<evidence type="ECO:0000313" key="7">
    <source>
        <dbReference type="EMBL" id="RWS31976.1"/>
    </source>
</evidence>
<keyword evidence="6" id="KW-0687">Ribonucleoprotein</keyword>
<evidence type="ECO:0000256" key="4">
    <source>
        <dbReference type="ARBA" id="ARBA00022980"/>
    </source>
</evidence>
<evidence type="ECO:0000256" key="6">
    <source>
        <dbReference type="ARBA" id="ARBA00023274"/>
    </source>
</evidence>
<evidence type="ECO:0000256" key="1">
    <source>
        <dbReference type="ARBA" id="ARBA00004173"/>
    </source>
</evidence>
<dbReference type="GO" id="GO:0003735">
    <property type="term" value="F:structural constituent of ribosome"/>
    <property type="evidence" value="ECO:0007669"/>
    <property type="project" value="InterPro"/>
</dbReference>